<dbReference type="PANTHER" id="PTHR47968:SF36">
    <property type="entry name" value="KINESIN HEAVY CHAIN ISOFORM X1"/>
    <property type="match status" value="1"/>
</dbReference>
<dbReference type="PROSITE" id="PS50297">
    <property type="entry name" value="ANK_REP_REGION"/>
    <property type="match status" value="3"/>
</dbReference>
<dbReference type="GO" id="GO:0005874">
    <property type="term" value="C:microtubule"/>
    <property type="evidence" value="ECO:0007669"/>
    <property type="project" value="UniProtKB-KW"/>
</dbReference>
<dbReference type="Gene3D" id="3.40.850.10">
    <property type="entry name" value="Kinesin motor domain"/>
    <property type="match status" value="1"/>
</dbReference>
<evidence type="ECO:0000256" key="2">
    <source>
        <dbReference type="ARBA" id="ARBA00022490"/>
    </source>
</evidence>
<dbReference type="InterPro" id="IPR001752">
    <property type="entry name" value="Kinesin_motor_dom"/>
</dbReference>
<dbReference type="PRINTS" id="PR00380">
    <property type="entry name" value="KINESINHEAVY"/>
</dbReference>
<dbReference type="InterPro" id="IPR036390">
    <property type="entry name" value="WH_DNA-bd_sf"/>
</dbReference>
<dbReference type="GO" id="GO:0035556">
    <property type="term" value="P:intracellular signal transduction"/>
    <property type="evidence" value="ECO:0007669"/>
    <property type="project" value="InterPro"/>
</dbReference>
<evidence type="ECO:0000256" key="9">
    <source>
        <dbReference type="ARBA" id="ARBA00034704"/>
    </source>
</evidence>
<evidence type="ECO:0000259" key="14">
    <source>
        <dbReference type="PROSITE" id="PS50067"/>
    </source>
</evidence>
<keyword evidence="2" id="KW-0963">Cytoplasm</keyword>
<evidence type="ECO:0000256" key="7">
    <source>
        <dbReference type="ARBA" id="ARBA00023175"/>
    </source>
</evidence>
<dbReference type="InterPro" id="IPR027640">
    <property type="entry name" value="Kinesin-like_fam"/>
</dbReference>
<feature type="repeat" description="ANK" evidence="10">
    <location>
        <begin position="1027"/>
        <end position="1047"/>
    </location>
</feature>
<dbReference type="SUPFAM" id="SSF48403">
    <property type="entry name" value="Ankyrin repeat"/>
    <property type="match status" value="1"/>
</dbReference>
<evidence type="ECO:0000256" key="4">
    <source>
        <dbReference type="ARBA" id="ARBA00022741"/>
    </source>
</evidence>
<dbReference type="GO" id="GO:0007010">
    <property type="term" value="P:cytoskeleton organization"/>
    <property type="evidence" value="ECO:0007669"/>
    <property type="project" value="UniProtKB-ARBA"/>
</dbReference>
<dbReference type="Pfam" id="PF12796">
    <property type="entry name" value="Ank_2"/>
    <property type="match status" value="3"/>
</dbReference>
<dbReference type="SMART" id="SM00129">
    <property type="entry name" value="KISc"/>
    <property type="match status" value="1"/>
</dbReference>
<organism evidence="16 17">
    <name type="scientific">Oopsacas minuta</name>
    <dbReference type="NCBI Taxonomy" id="111878"/>
    <lineage>
        <taxon>Eukaryota</taxon>
        <taxon>Metazoa</taxon>
        <taxon>Porifera</taxon>
        <taxon>Hexactinellida</taxon>
        <taxon>Hexasterophora</taxon>
        <taxon>Lyssacinosida</taxon>
        <taxon>Leucopsacidae</taxon>
        <taxon>Oopsacas</taxon>
    </lineage>
</organism>
<feature type="region of interest" description="Disordered" evidence="13">
    <location>
        <begin position="101"/>
        <end position="121"/>
    </location>
</feature>
<protein>
    <submittedName>
        <fullName evidence="16">KIF5C protein</fullName>
    </submittedName>
</protein>
<evidence type="ECO:0000256" key="11">
    <source>
        <dbReference type="PROSITE-ProRule" id="PRU00283"/>
    </source>
</evidence>
<dbReference type="PANTHER" id="PTHR47968">
    <property type="entry name" value="CENTROMERE PROTEIN E"/>
    <property type="match status" value="1"/>
</dbReference>
<dbReference type="InterPro" id="IPR036770">
    <property type="entry name" value="Ankyrin_rpt-contain_sf"/>
</dbReference>
<evidence type="ECO:0000256" key="13">
    <source>
        <dbReference type="SAM" id="MobiDB-lite"/>
    </source>
</evidence>
<dbReference type="InterPro" id="IPR019821">
    <property type="entry name" value="Kinesin_motor_CS"/>
</dbReference>
<sequence length="1078" mass="119465">MLARKESTDEDEFHSPVRKSSFFQAPPFSAKRANKKSSVVDETLPDLFLSQSSASDKTDSKQNFKVCVRVRPLIPREHLTGSITCVDLPPDQQTVQIYKPSPTTTIDGNPNTLVQTPDSNTTKEHTFSFDRVYGPATTQLDLYSTAVRPVVLNILEGYNGSIIAYGQTSAGKTYTMEGGQGGVSDVTRGIIPRVAEEIFSYIEKSSNSASRFLVRASFMQLYNEQLQDLLHPPRQGQPKQPLKIREVPTGIYVQGLSESVAKGPQDIIELMRRGSQHRITASTQLNWSSSRSHALFSIIVEHSEVSTVSKKKVITIGKLNLVDLAGSERVKDSGAEGERFGEACKINSSLTSLGKVILALTARGKGQLHVPYRDTKITFLLRDSLGGNCRTTLITNITPAGMSYSETLSTLRFGNNAKSVRNDARINQDMSEQGLLLAYERELQKLRNELETASHKQGGNQDNGRLEVLEYELRGAHEINEQVQQTLREREQEIVNTHKEQNKLREKISTMEQQLLVGGTQIQEMPEFREAVREVEQEVSRQFEERIRSLEKERERERSEKEQLLKRLETFEVSSASPPQTAWEDTTHASLQKYVDAMSNPETGIPQLGPDISVGFCGQSAVKWFQSNMLGVSDNEQAVKVGQQLMEYGVILGASGREIFSDGEFDLFQFSPEYCGISTSSPVKRVSAGMVRTPSFTSELYRPSSREAYSSYLNLSPSPPSTAPDLGQFGGRPHAYSAMSMNADSLYESSGSSGGLSALHSAAGRGETILVKSLVPTYGVDCRDQSGRTSLMHSVIGGRHRCVSMLLKMRADIHTTDVNGRTALLWAAYYGHLEVLKVLIKHDKRVLDFTDPEGRTALHWATKPDNVDCLRLVAKHCSKDLITLQDKDDSNALMWAVLCGHPVHLNILLKQCPLSNLSQGDTMGHTPLHYAVGIGQESCCQVILKHAPEVALIPDIHGRCPIHLAITETNSLEVLHTLLSLGHKYSGINSTDKKMATALHWAAALNKLDMVKLLLEFGAVPDCKDLRGYTPLHYALNKSHKEVVKVFEQLERPVSSLSTVSSVEPSNQQTLFQRVIKN</sequence>
<keyword evidence="6 12" id="KW-0175">Coiled coil</keyword>
<feature type="repeat" description="ANK" evidence="10">
    <location>
        <begin position="819"/>
        <end position="842"/>
    </location>
</feature>
<evidence type="ECO:0000256" key="3">
    <source>
        <dbReference type="ARBA" id="ARBA00022701"/>
    </source>
</evidence>
<evidence type="ECO:0000256" key="5">
    <source>
        <dbReference type="ARBA" id="ARBA00022840"/>
    </source>
</evidence>
<dbReference type="FunFam" id="3.40.850.10:FF:000019">
    <property type="entry name" value="Kinesin-like protein KIN-5D"/>
    <property type="match status" value="1"/>
</dbReference>
<dbReference type="GO" id="GO:0008017">
    <property type="term" value="F:microtubule binding"/>
    <property type="evidence" value="ECO:0007669"/>
    <property type="project" value="InterPro"/>
</dbReference>
<dbReference type="SUPFAM" id="SSF52540">
    <property type="entry name" value="P-loop containing nucleoside triphosphate hydrolases"/>
    <property type="match status" value="1"/>
</dbReference>
<keyword evidence="7 11" id="KW-0505">Motor protein</keyword>
<feature type="compositionally biased region" description="Polar residues" evidence="13">
    <location>
        <begin position="101"/>
        <end position="120"/>
    </location>
</feature>
<dbReference type="PROSITE" id="PS50067">
    <property type="entry name" value="KINESIN_MOTOR_2"/>
    <property type="match status" value="1"/>
</dbReference>
<dbReference type="GO" id="GO:0005524">
    <property type="term" value="F:ATP binding"/>
    <property type="evidence" value="ECO:0007669"/>
    <property type="project" value="UniProtKB-UniRule"/>
</dbReference>
<keyword evidence="17" id="KW-1185">Reference proteome</keyword>
<dbReference type="Pfam" id="PF00610">
    <property type="entry name" value="DEP"/>
    <property type="match status" value="1"/>
</dbReference>
<keyword evidence="8" id="KW-0206">Cytoskeleton</keyword>
<evidence type="ECO:0000313" key="17">
    <source>
        <dbReference type="Proteomes" id="UP001165289"/>
    </source>
</evidence>
<dbReference type="PROSITE" id="PS50186">
    <property type="entry name" value="DEP"/>
    <property type="match status" value="1"/>
</dbReference>
<dbReference type="InterPro" id="IPR036388">
    <property type="entry name" value="WH-like_DNA-bd_sf"/>
</dbReference>
<name>A0AAV7JAE2_9METZ</name>
<dbReference type="CDD" id="cd00106">
    <property type="entry name" value="KISc"/>
    <property type="match status" value="1"/>
</dbReference>
<comment type="caution">
    <text evidence="16">The sequence shown here is derived from an EMBL/GenBank/DDBJ whole genome shotgun (WGS) entry which is preliminary data.</text>
</comment>
<feature type="domain" description="DEP" evidence="15">
    <location>
        <begin position="616"/>
        <end position="672"/>
    </location>
</feature>
<evidence type="ECO:0000256" key="12">
    <source>
        <dbReference type="SAM" id="Coils"/>
    </source>
</evidence>
<reference evidence="16 17" key="1">
    <citation type="journal article" date="2023" name="BMC Biol.">
        <title>The compact genome of the sponge Oopsacas minuta (Hexactinellida) is lacking key metazoan core genes.</title>
        <authorList>
            <person name="Santini S."/>
            <person name="Schenkelaars Q."/>
            <person name="Jourda C."/>
            <person name="Duchesne M."/>
            <person name="Belahbib H."/>
            <person name="Rocher C."/>
            <person name="Selva M."/>
            <person name="Riesgo A."/>
            <person name="Vervoort M."/>
            <person name="Leys S.P."/>
            <person name="Kodjabachian L."/>
            <person name="Le Bivic A."/>
            <person name="Borchiellini C."/>
            <person name="Claverie J.M."/>
            <person name="Renard E."/>
        </authorList>
    </citation>
    <scope>NUCLEOTIDE SEQUENCE [LARGE SCALE GENOMIC DNA]</scope>
    <source>
        <strain evidence="16">SPO-2</strain>
    </source>
</reference>
<keyword evidence="3" id="KW-0493">Microtubule</keyword>
<feature type="coiled-coil region" evidence="12">
    <location>
        <begin position="480"/>
        <end position="574"/>
    </location>
</feature>
<dbReference type="InterPro" id="IPR002110">
    <property type="entry name" value="Ankyrin_rpt"/>
</dbReference>
<feature type="repeat" description="ANK" evidence="10">
    <location>
        <begin position="786"/>
        <end position="818"/>
    </location>
</feature>
<dbReference type="SMART" id="SM00049">
    <property type="entry name" value="DEP"/>
    <property type="match status" value="1"/>
</dbReference>
<evidence type="ECO:0000313" key="16">
    <source>
        <dbReference type="EMBL" id="KAI6645723.1"/>
    </source>
</evidence>
<keyword evidence="5 11" id="KW-0067">ATP-binding</keyword>
<feature type="repeat" description="ANK" evidence="10">
    <location>
        <begin position="923"/>
        <end position="955"/>
    </location>
</feature>
<dbReference type="GO" id="GO:0007018">
    <property type="term" value="P:microtubule-based movement"/>
    <property type="evidence" value="ECO:0007669"/>
    <property type="project" value="InterPro"/>
</dbReference>
<evidence type="ECO:0000256" key="6">
    <source>
        <dbReference type="ARBA" id="ARBA00023054"/>
    </source>
</evidence>
<dbReference type="EMBL" id="JAKMXF010000365">
    <property type="protein sequence ID" value="KAI6645723.1"/>
    <property type="molecule type" value="Genomic_DNA"/>
</dbReference>
<dbReference type="GO" id="GO:0003777">
    <property type="term" value="F:microtubule motor activity"/>
    <property type="evidence" value="ECO:0007669"/>
    <property type="project" value="InterPro"/>
</dbReference>
<keyword evidence="4 11" id="KW-0547">Nucleotide-binding</keyword>
<dbReference type="AlphaFoldDB" id="A0AAV7JAE2"/>
<keyword evidence="10" id="KW-0040">ANK repeat</keyword>
<dbReference type="Gene3D" id="1.10.10.10">
    <property type="entry name" value="Winged helix-like DNA-binding domain superfamily/Winged helix DNA-binding domain"/>
    <property type="match status" value="1"/>
</dbReference>
<comment type="subcellular location">
    <subcellularLocation>
        <location evidence="1">Cytoplasm</location>
        <location evidence="1">Cytoskeleton</location>
    </subcellularLocation>
</comment>
<dbReference type="PROSITE" id="PS50088">
    <property type="entry name" value="ANK_REPEAT"/>
    <property type="match status" value="5"/>
</dbReference>
<dbReference type="Pfam" id="PF00225">
    <property type="entry name" value="Kinesin"/>
    <property type="match status" value="1"/>
</dbReference>
<feature type="repeat" description="ANK" evidence="10">
    <location>
        <begin position="994"/>
        <end position="1026"/>
    </location>
</feature>
<evidence type="ECO:0000256" key="1">
    <source>
        <dbReference type="ARBA" id="ARBA00004245"/>
    </source>
</evidence>
<gene>
    <name evidence="16" type="ORF">LOD99_12986</name>
</gene>
<dbReference type="SUPFAM" id="SSF46785">
    <property type="entry name" value="Winged helix' DNA-binding domain"/>
    <property type="match status" value="1"/>
</dbReference>
<evidence type="ECO:0000256" key="8">
    <source>
        <dbReference type="ARBA" id="ARBA00023212"/>
    </source>
</evidence>
<dbReference type="Proteomes" id="UP001165289">
    <property type="component" value="Unassembled WGS sequence"/>
</dbReference>
<proteinExistence type="inferred from homology"/>
<dbReference type="InterPro" id="IPR027417">
    <property type="entry name" value="P-loop_NTPase"/>
</dbReference>
<dbReference type="InterPro" id="IPR000591">
    <property type="entry name" value="DEP_dom"/>
</dbReference>
<dbReference type="InterPro" id="IPR036961">
    <property type="entry name" value="Kinesin_motor_dom_sf"/>
</dbReference>
<dbReference type="SMART" id="SM00248">
    <property type="entry name" value="ANK"/>
    <property type="match status" value="9"/>
</dbReference>
<dbReference type="Gene3D" id="1.25.40.20">
    <property type="entry name" value="Ankyrin repeat-containing domain"/>
    <property type="match status" value="2"/>
</dbReference>
<accession>A0AAV7JAE2</accession>
<evidence type="ECO:0000259" key="15">
    <source>
        <dbReference type="PROSITE" id="PS50186"/>
    </source>
</evidence>
<comment type="similarity">
    <text evidence="9">Belongs to the TRAFAC class myosin-kinesin ATPase superfamily. Kinesin family. KIN-5/BimC subfamily.</text>
</comment>
<feature type="domain" description="Kinesin motor" evidence="14">
    <location>
        <begin position="63"/>
        <end position="420"/>
    </location>
</feature>
<evidence type="ECO:0000256" key="10">
    <source>
        <dbReference type="PROSITE-ProRule" id="PRU00023"/>
    </source>
</evidence>
<dbReference type="Pfam" id="PF00023">
    <property type="entry name" value="Ank"/>
    <property type="match status" value="1"/>
</dbReference>
<dbReference type="PROSITE" id="PS00411">
    <property type="entry name" value="KINESIN_MOTOR_1"/>
    <property type="match status" value="1"/>
</dbReference>
<feature type="binding site" evidence="11">
    <location>
        <begin position="166"/>
        <end position="173"/>
    </location>
    <ligand>
        <name>ATP</name>
        <dbReference type="ChEBI" id="CHEBI:30616"/>
    </ligand>
</feature>